<dbReference type="Gene3D" id="3.20.20.150">
    <property type="entry name" value="Divalent-metal-dependent TIM barrel enzymes"/>
    <property type="match status" value="1"/>
</dbReference>
<dbReference type="PANTHER" id="PTHR12110:SF41">
    <property type="entry name" value="INOSOSE DEHYDRATASE"/>
    <property type="match status" value="1"/>
</dbReference>
<sequence>MTIRIGANPIGWSNDDMLEIGGETPLEQCLAEAREAGFVGMELGNKFPRDAATLRPILERYGHALVSGWYSTELLVRDVEAEWQAIRPHATLLREMDCSVLIVAETSNAIHGRRALPLSARPVLDKADWRQWADRLSALARRLKAEDGLDLVYHYHMGTIIEREAEIDRLMHETDDAVGLLLDTGHAVFAGADPERLARHYRARIRHIHAKDVREEVMWQVRQEDLSFLDAVLAGVYTVPGDGLIDYPPIFRALAGYSGWVVVEAEQDPQKADPATYARRGHADLSRFLKEGGLV</sequence>
<comment type="caution">
    <text evidence="2">The sequence shown here is derived from an EMBL/GenBank/DDBJ whole genome shotgun (WGS) entry which is preliminary data.</text>
</comment>
<dbReference type="PANTHER" id="PTHR12110">
    <property type="entry name" value="HYDROXYPYRUVATE ISOMERASE"/>
    <property type="match status" value="1"/>
</dbReference>
<proteinExistence type="predicted"/>
<dbReference type="EC" id="4.2.1.44" evidence="2"/>
<evidence type="ECO:0000313" key="3">
    <source>
        <dbReference type="Proteomes" id="UP000281547"/>
    </source>
</evidence>
<dbReference type="SUPFAM" id="SSF51658">
    <property type="entry name" value="Xylose isomerase-like"/>
    <property type="match status" value="1"/>
</dbReference>
<dbReference type="RefSeq" id="WP_127189276.1">
    <property type="nucleotide sequence ID" value="NZ_RZNJ01000005.1"/>
</dbReference>
<dbReference type="Proteomes" id="UP000281547">
    <property type="component" value="Unassembled WGS sequence"/>
</dbReference>
<dbReference type="GO" id="GO:0050114">
    <property type="term" value="F:myo-inosose-2 dehydratase activity"/>
    <property type="evidence" value="ECO:0007669"/>
    <property type="project" value="UniProtKB-EC"/>
</dbReference>
<dbReference type="Pfam" id="PF01261">
    <property type="entry name" value="AP_endonuc_2"/>
    <property type="match status" value="1"/>
</dbReference>
<accession>A0A433X5C8</accession>
<reference evidence="2 3" key="1">
    <citation type="journal article" date="2016" name="Int. J. Syst. Evol. Microbiol.">
        <title>Arsenicitalea aurantiaca gen. nov., sp. nov., a new member of the family Hyphomicrobiaceae, isolated from high-arsenic sediment.</title>
        <authorList>
            <person name="Mu Y."/>
            <person name="Zhou L."/>
            <person name="Zeng X.C."/>
            <person name="Liu L."/>
            <person name="Pan Y."/>
            <person name="Chen X."/>
            <person name="Wang J."/>
            <person name="Li S."/>
            <person name="Li W.J."/>
            <person name="Wang Y."/>
        </authorList>
    </citation>
    <scope>NUCLEOTIDE SEQUENCE [LARGE SCALE GENOMIC DNA]</scope>
    <source>
        <strain evidence="2 3">42-50</strain>
    </source>
</reference>
<dbReference type="InterPro" id="IPR030823">
    <property type="entry name" value="IolE/MocC"/>
</dbReference>
<keyword evidence="2" id="KW-0456">Lyase</keyword>
<dbReference type="EMBL" id="RZNJ01000005">
    <property type="protein sequence ID" value="RUT29286.1"/>
    <property type="molecule type" value="Genomic_DNA"/>
</dbReference>
<evidence type="ECO:0000313" key="2">
    <source>
        <dbReference type="EMBL" id="RUT29286.1"/>
    </source>
</evidence>
<dbReference type="AlphaFoldDB" id="A0A433X5C8"/>
<evidence type="ECO:0000259" key="1">
    <source>
        <dbReference type="Pfam" id="PF01261"/>
    </source>
</evidence>
<gene>
    <name evidence="2" type="primary">iolE</name>
    <name evidence="2" type="ORF">EMQ25_14260</name>
</gene>
<dbReference type="InterPro" id="IPR036237">
    <property type="entry name" value="Xyl_isomerase-like_sf"/>
</dbReference>
<name>A0A433X5C8_9HYPH</name>
<dbReference type="InterPro" id="IPR050312">
    <property type="entry name" value="IolE/XylAMocC-like"/>
</dbReference>
<organism evidence="2 3">
    <name type="scientific">Arsenicitalea aurantiaca</name>
    <dbReference type="NCBI Taxonomy" id="1783274"/>
    <lineage>
        <taxon>Bacteria</taxon>
        <taxon>Pseudomonadati</taxon>
        <taxon>Pseudomonadota</taxon>
        <taxon>Alphaproteobacteria</taxon>
        <taxon>Hyphomicrobiales</taxon>
        <taxon>Devosiaceae</taxon>
        <taxon>Arsenicitalea</taxon>
    </lineage>
</organism>
<dbReference type="OrthoDB" id="9804047at2"/>
<feature type="domain" description="Xylose isomerase-like TIM barrel" evidence="1">
    <location>
        <begin position="30"/>
        <end position="280"/>
    </location>
</feature>
<dbReference type="InterPro" id="IPR013022">
    <property type="entry name" value="Xyl_isomerase-like_TIM-brl"/>
</dbReference>
<dbReference type="NCBIfam" id="TIGR04379">
    <property type="entry name" value="myo_inos_iolE"/>
    <property type="match status" value="1"/>
</dbReference>
<protein>
    <submittedName>
        <fullName evidence="2">Myo-inosose-2 dehydratase</fullName>
        <ecNumber evidence="2">4.2.1.44</ecNumber>
    </submittedName>
</protein>
<keyword evidence="3" id="KW-1185">Reference proteome</keyword>